<dbReference type="Proteomes" id="UP000193925">
    <property type="component" value="Chromosome AFERRI"/>
</dbReference>
<protein>
    <submittedName>
        <fullName evidence="2">Uncharacterized protein</fullName>
    </submittedName>
</protein>
<dbReference type="RefSeq" id="WP_035193024.1">
    <property type="nucleotide sequence ID" value="NZ_CCCS020000035.1"/>
</dbReference>
<evidence type="ECO:0000313" key="2">
    <source>
        <dbReference type="EMBL" id="CDQ10508.1"/>
    </source>
</evidence>
<organism evidence="2">
    <name type="scientific">Acidithiobacillus ferrivorans</name>
    <dbReference type="NCBI Taxonomy" id="160808"/>
    <lineage>
        <taxon>Bacteria</taxon>
        <taxon>Pseudomonadati</taxon>
        <taxon>Pseudomonadota</taxon>
        <taxon>Acidithiobacillia</taxon>
        <taxon>Acidithiobacillales</taxon>
        <taxon>Acidithiobacillaceae</taxon>
        <taxon>Acidithiobacillus</taxon>
    </lineage>
</organism>
<reference evidence="3 4" key="3">
    <citation type="submission" date="2017-03" db="EMBL/GenBank/DDBJ databases">
        <authorList>
            <person name="Regsiter A."/>
            <person name="William W."/>
        </authorList>
    </citation>
    <scope>NUCLEOTIDE SEQUENCE [LARGE SCALE GENOMIC DNA]</scope>
    <source>
        <strain evidence="3">PRJEB5721</strain>
    </source>
</reference>
<reference evidence="2" key="1">
    <citation type="submission" date="2014-03" db="EMBL/GenBank/DDBJ databases">
        <authorList>
            <person name="Genoscope - CEA"/>
        </authorList>
    </citation>
    <scope>NUCLEOTIDE SEQUENCE [LARGE SCALE GENOMIC DNA]</scope>
    <source>
        <strain evidence="2">CF27</strain>
    </source>
</reference>
<sequence length="65" mass="6869">MTNDPFYLIGRRAGVKPVANDLSVTSLRAEDSSGNKALRAFGWSAATFGAGAILGWLARTRGGDR</sequence>
<dbReference type="EMBL" id="CCCS020000035">
    <property type="protein sequence ID" value="CDQ10508.1"/>
    <property type="molecule type" value="Genomic_DNA"/>
</dbReference>
<reference evidence="2" key="2">
    <citation type="submission" date="2014-07" db="EMBL/GenBank/DDBJ databases">
        <title>Initial genome analysis of the psychrotolerant acidophile Acidithiobacillus ferrivorans CF27: insights into iron and sulfur oxidation pathways and into biofilm formation.</title>
        <authorList>
            <person name="Talla E."/>
            <person name="Hedrich S."/>
            <person name="Mangenot S."/>
            <person name="Ji B."/>
            <person name="Johnson D.B."/>
            <person name="Barbe V."/>
            <person name="Bonnefoy V."/>
        </authorList>
    </citation>
    <scope>NUCLEOTIDE SEQUENCE [LARGE SCALE GENOMIC DNA]</scope>
    <source>
        <strain evidence="2">CF27</strain>
    </source>
</reference>
<dbReference type="EMBL" id="LT841305">
    <property type="protein sequence ID" value="SMH64538.1"/>
    <property type="molecule type" value="Genomic_DNA"/>
</dbReference>
<keyword evidence="1" id="KW-1133">Transmembrane helix</keyword>
<keyword evidence="1" id="KW-0472">Membrane</keyword>
<gene>
    <name evidence="3" type="ORF">AFERRI_10571</name>
    <name evidence="2" type="ORF">AFERRI_400289</name>
</gene>
<name>A0A060UUU5_9PROT</name>
<keyword evidence="4" id="KW-1185">Reference proteome</keyword>
<proteinExistence type="predicted"/>
<evidence type="ECO:0000313" key="3">
    <source>
        <dbReference type="EMBL" id="SMH64538.1"/>
    </source>
</evidence>
<keyword evidence="1" id="KW-0812">Transmembrane</keyword>
<accession>A0A060UUU5</accession>
<evidence type="ECO:0000256" key="1">
    <source>
        <dbReference type="SAM" id="Phobius"/>
    </source>
</evidence>
<feature type="transmembrane region" description="Helical" evidence="1">
    <location>
        <begin position="40"/>
        <end position="58"/>
    </location>
</feature>
<evidence type="ECO:0000313" key="4">
    <source>
        <dbReference type="Proteomes" id="UP000193925"/>
    </source>
</evidence>
<dbReference type="AlphaFoldDB" id="A0A060UUU5"/>